<proteinExistence type="predicted"/>
<feature type="region of interest" description="Disordered" evidence="1">
    <location>
        <begin position="37"/>
        <end position="61"/>
    </location>
</feature>
<dbReference type="RefSeq" id="WP_108829463.1">
    <property type="nucleotide sequence ID" value="NZ_OMOR01000001.1"/>
</dbReference>
<name>A0A2R8BHH4_9RHOB</name>
<dbReference type="EMBL" id="OMOR01000001">
    <property type="protein sequence ID" value="SPH22529.1"/>
    <property type="molecule type" value="Genomic_DNA"/>
</dbReference>
<accession>A0A2R8BHH4</accession>
<gene>
    <name evidence="3" type="ORF">ASD8599_03273</name>
</gene>
<keyword evidence="2" id="KW-0472">Membrane</keyword>
<keyword evidence="2" id="KW-1133">Transmembrane helix</keyword>
<keyword evidence="2" id="KW-0812">Transmembrane</keyword>
<evidence type="ECO:0000313" key="3">
    <source>
        <dbReference type="EMBL" id="SPH22529.1"/>
    </source>
</evidence>
<protein>
    <submittedName>
        <fullName evidence="3">Uncharacterized protein</fullName>
    </submittedName>
</protein>
<dbReference type="AlphaFoldDB" id="A0A2R8BHH4"/>
<keyword evidence="4" id="KW-1185">Reference proteome</keyword>
<reference evidence="3 4" key="1">
    <citation type="submission" date="2018-03" db="EMBL/GenBank/DDBJ databases">
        <authorList>
            <person name="Keele B.F."/>
        </authorList>
    </citation>
    <scope>NUCLEOTIDE SEQUENCE [LARGE SCALE GENOMIC DNA]</scope>
    <source>
        <strain evidence="3 4">CECT 8599</strain>
    </source>
</reference>
<dbReference type="Proteomes" id="UP000244880">
    <property type="component" value="Unassembled WGS sequence"/>
</dbReference>
<evidence type="ECO:0000256" key="1">
    <source>
        <dbReference type="SAM" id="MobiDB-lite"/>
    </source>
</evidence>
<organism evidence="3 4">
    <name type="scientific">Ascidiaceihabitans donghaensis</name>
    <dbReference type="NCBI Taxonomy" id="1510460"/>
    <lineage>
        <taxon>Bacteria</taxon>
        <taxon>Pseudomonadati</taxon>
        <taxon>Pseudomonadota</taxon>
        <taxon>Alphaproteobacteria</taxon>
        <taxon>Rhodobacterales</taxon>
        <taxon>Paracoccaceae</taxon>
        <taxon>Ascidiaceihabitans</taxon>
    </lineage>
</organism>
<sequence length="61" mass="6874">MNLAIVFGVIMTLYFGFLLTYGVRFLLKLRKGDYDTPPKPATQHHSDHTSIDPVTAYLSSD</sequence>
<evidence type="ECO:0000256" key="2">
    <source>
        <dbReference type="SAM" id="Phobius"/>
    </source>
</evidence>
<feature type="transmembrane region" description="Helical" evidence="2">
    <location>
        <begin position="6"/>
        <end position="27"/>
    </location>
</feature>
<evidence type="ECO:0000313" key="4">
    <source>
        <dbReference type="Proteomes" id="UP000244880"/>
    </source>
</evidence>